<accession>A0ABD3QH86</accession>
<comment type="caution">
    <text evidence="2">The sequence shown here is derived from an EMBL/GenBank/DDBJ whole genome shotgun (WGS) entry which is preliminary data.</text>
</comment>
<evidence type="ECO:0000313" key="2">
    <source>
        <dbReference type="EMBL" id="KAL3799258.1"/>
    </source>
</evidence>
<dbReference type="Proteomes" id="UP001516023">
    <property type="component" value="Unassembled WGS sequence"/>
</dbReference>
<protein>
    <recommendedName>
        <fullName evidence="4">Microtubule-associated protein Jupiter</fullName>
    </recommendedName>
</protein>
<feature type="compositionally biased region" description="Polar residues" evidence="1">
    <location>
        <begin position="89"/>
        <end position="105"/>
    </location>
</feature>
<feature type="compositionally biased region" description="Polar residues" evidence="1">
    <location>
        <begin position="8"/>
        <end position="25"/>
    </location>
</feature>
<gene>
    <name evidence="2" type="ORF">HJC23_012983</name>
</gene>
<organism evidence="2 3">
    <name type="scientific">Cyclotella cryptica</name>
    <dbReference type="NCBI Taxonomy" id="29204"/>
    <lineage>
        <taxon>Eukaryota</taxon>
        <taxon>Sar</taxon>
        <taxon>Stramenopiles</taxon>
        <taxon>Ochrophyta</taxon>
        <taxon>Bacillariophyta</taxon>
        <taxon>Coscinodiscophyceae</taxon>
        <taxon>Thalassiosirophycidae</taxon>
        <taxon>Stephanodiscales</taxon>
        <taxon>Stephanodiscaceae</taxon>
        <taxon>Cyclotella</taxon>
    </lineage>
</organism>
<evidence type="ECO:0000313" key="3">
    <source>
        <dbReference type="Proteomes" id="UP001516023"/>
    </source>
</evidence>
<evidence type="ECO:0000256" key="1">
    <source>
        <dbReference type="SAM" id="MobiDB-lite"/>
    </source>
</evidence>
<reference evidence="2 3" key="1">
    <citation type="journal article" date="2020" name="G3 (Bethesda)">
        <title>Improved Reference Genome for Cyclotella cryptica CCMP332, a Model for Cell Wall Morphogenesis, Salinity Adaptation, and Lipid Production in Diatoms (Bacillariophyta).</title>
        <authorList>
            <person name="Roberts W.R."/>
            <person name="Downey K.M."/>
            <person name="Ruck E.C."/>
            <person name="Traller J.C."/>
            <person name="Alverson A.J."/>
        </authorList>
    </citation>
    <scope>NUCLEOTIDE SEQUENCE [LARGE SCALE GENOMIC DNA]</scope>
    <source>
        <strain evidence="2 3">CCMP332</strain>
    </source>
</reference>
<sequence length="127" mass="13598">MSFGYGMNENQNHLVAEGRTTSRVTNEPGGKSSVQLSWDSPEKSNRQTTAPANQKEKESIMKVVGSSTPTVKPEVNDVKLGARTGGSGVSSNIFAQGSRMNTGNYITDRPTSRVTQPPGGRSSISFY</sequence>
<keyword evidence="3" id="KW-1185">Reference proteome</keyword>
<dbReference type="EMBL" id="JABMIG020000040">
    <property type="protein sequence ID" value="KAL3799258.1"/>
    <property type="molecule type" value="Genomic_DNA"/>
</dbReference>
<feature type="region of interest" description="Disordered" evidence="1">
    <location>
        <begin position="1"/>
        <end position="127"/>
    </location>
</feature>
<evidence type="ECO:0008006" key="4">
    <source>
        <dbReference type="Google" id="ProtNLM"/>
    </source>
</evidence>
<dbReference type="AlphaFoldDB" id="A0ABD3QH86"/>
<proteinExistence type="predicted"/>
<name>A0ABD3QH86_9STRA</name>